<dbReference type="Proteomes" id="UP001451303">
    <property type="component" value="Unassembled WGS sequence"/>
</dbReference>
<dbReference type="EMBL" id="JAVLET010000003">
    <property type="protein sequence ID" value="KAL0471517.1"/>
    <property type="molecule type" value="Genomic_DNA"/>
</dbReference>
<feature type="compositionally biased region" description="Basic and acidic residues" evidence="1">
    <location>
        <begin position="23"/>
        <end position="38"/>
    </location>
</feature>
<feature type="non-terminal residue" evidence="2">
    <location>
        <position position="1"/>
    </location>
</feature>
<organism evidence="2 3">
    <name type="scientific">Neurospora intermedia</name>
    <dbReference type="NCBI Taxonomy" id="5142"/>
    <lineage>
        <taxon>Eukaryota</taxon>
        <taxon>Fungi</taxon>
        <taxon>Dikarya</taxon>
        <taxon>Ascomycota</taxon>
        <taxon>Pezizomycotina</taxon>
        <taxon>Sordariomycetes</taxon>
        <taxon>Sordariomycetidae</taxon>
        <taxon>Sordariales</taxon>
        <taxon>Sordariaceae</taxon>
        <taxon>Neurospora</taxon>
    </lineage>
</organism>
<name>A0ABR3DFQ9_NEUIN</name>
<keyword evidence="3" id="KW-1185">Reference proteome</keyword>
<reference evidence="2 3" key="1">
    <citation type="submission" date="2023-09" db="EMBL/GenBank/DDBJ databases">
        <title>Multi-omics analysis of a traditional fermented food reveals byproduct-associated fungal strains for waste-to-food upcycling.</title>
        <authorList>
            <consortium name="Lawrence Berkeley National Laboratory"/>
            <person name="Rekdal V.M."/>
            <person name="Villalobos-Escobedo J.M."/>
            <person name="Rodriguez-Valeron N."/>
            <person name="Garcia M.O."/>
            <person name="Vasquez D.P."/>
            <person name="Damayanti I."/>
            <person name="Sorensen P.M."/>
            <person name="Baidoo E.E."/>
            <person name="De Carvalho A.C."/>
            <person name="Riley R."/>
            <person name="Lipzen A."/>
            <person name="He G."/>
            <person name="Yan M."/>
            <person name="Haridas S."/>
            <person name="Daum C."/>
            <person name="Yoshinaga Y."/>
            <person name="Ng V."/>
            <person name="Grigoriev I.V."/>
            <person name="Munk R."/>
            <person name="Nuraida L."/>
            <person name="Wijaya C.H."/>
            <person name="Morales P.-C."/>
            <person name="Keasling J.D."/>
        </authorList>
    </citation>
    <scope>NUCLEOTIDE SEQUENCE [LARGE SCALE GENOMIC DNA]</scope>
    <source>
        <strain evidence="2 3">FGSC 2613</strain>
    </source>
</reference>
<gene>
    <name evidence="2" type="ORF">QR685DRAFT_440012</name>
</gene>
<evidence type="ECO:0000256" key="1">
    <source>
        <dbReference type="SAM" id="MobiDB-lite"/>
    </source>
</evidence>
<accession>A0ABR3DFQ9</accession>
<evidence type="ECO:0000313" key="3">
    <source>
        <dbReference type="Proteomes" id="UP001451303"/>
    </source>
</evidence>
<proteinExistence type="predicted"/>
<sequence length="64" mass="7265">TLHVDRTSSSFTATGEKVRRKQRESARQRGHTRPDRVRPKGKGTSNQLERLRSLLGPTISICLH</sequence>
<comment type="caution">
    <text evidence="2">The sequence shown here is derived from an EMBL/GenBank/DDBJ whole genome shotgun (WGS) entry which is preliminary data.</text>
</comment>
<feature type="region of interest" description="Disordered" evidence="1">
    <location>
        <begin position="1"/>
        <end position="51"/>
    </location>
</feature>
<evidence type="ECO:0000313" key="2">
    <source>
        <dbReference type="EMBL" id="KAL0471517.1"/>
    </source>
</evidence>
<protein>
    <submittedName>
        <fullName evidence="2">Uncharacterized protein</fullName>
    </submittedName>
</protein>